<dbReference type="EMBL" id="CAAALY010288957">
    <property type="protein sequence ID" value="VEL44067.1"/>
    <property type="molecule type" value="Genomic_DNA"/>
</dbReference>
<proteinExistence type="predicted"/>
<comment type="caution">
    <text evidence="1">The sequence shown here is derived from an EMBL/GenBank/DDBJ whole genome shotgun (WGS) entry which is preliminary data.</text>
</comment>
<accession>A0A448XSR7</accession>
<sequence>MPSSSSFALWRSISIPAHMPSSAVALTTALHAGASSTATTSLPGASTTIHFTVKQVPFFAPTLLSPQFVVDSDSSR</sequence>
<evidence type="ECO:0000313" key="2">
    <source>
        <dbReference type="Proteomes" id="UP000784294"/>
    </source>
</evidence>
<gene>
    <name evidence="1" type="ORF">PXEA_LOCUS37507</name>
</gene>
<evidence type="ECO:0000313" key="1">
    <source>
        <dbReference type="EMBL" id="VEL44067.1"/>
    </source>
</evidence>
<name>A0A448XSR7_9PLAT</name>
<keyword evidence="2" id="KW-1185">Reference proteome</keyword>
<reference evidence="1" key="1">
    <citation type="submission" date="2018-11" db="EMBL/GenBank/DDBJ databases">
        <authorList>
            <consortium name="Pathogen Informatics"/>
        </authorList>
    </citation>
    <scope>NUCLEOTIDE SEQUENCE</scope>
</reference>
<dbReference type="Proteomes" id="UP000784294">
    <property type="component" value="Unassembled WGS sequence"/>
</dbReference>
<organism evidence="1 2">
    <name type="scientific">Protopolystoma xenopodis</name>
    <dbReference type="NCBI Taxonomy" id="117903"/>
    <lineage>
        <taxon>Eukaryota</taxon>
        <taxon>Metazoa</taxon>
        <taxon>Spiralia</taxon>
        <taxon>Lophotrochozoa</taxon>
        <taxon>Platyhelminthes</taxon>
        <taxon>Monogenea</taxon>
        <taxon>Polyopisthocotylea</taxon>
        <taxon>Polystomatidea</taxon>
        <taxon>Polystomatidae</taxon>
        <taxon>Protopolystoma</taxon>
    </lineage>
</organism>
<protein>
    <submittedName>
        <fullName evidence="1">Uncharacterized protein</fullName>
    </submittedName>
</protein>
<dbReference type="AlphaFoldDB" id="A0A448XSR7"/>